<organism evidence="2">
    <name type="scientific">Medicago truncatula</name>
    <name type="common">Barrel medic</name>
    <name type="synonym">Medicago tribuloides</name>
    <dbReference type="NCBI Taxonomy" id="3880"/>
    <lineage>
        <taxon>Eukaryota</taxon>
        <taxon>Viridiplantae</taxon>
        <taxon>Streptophyta</taxon>
        <taxon>Embryophyta</taxon>
        <taxon>Tracheophyta</taxon>
        <taxon>Spermatophyta</taxon>
        <taxon>Magnoliopsida</taxon>
        <taxon>eudicotyledons</taxon>
        <taxon>Gunneridae</taxon>
        <taxon>Pentapetalae</taxon>
        <taxon>rosids</taxon>
        <taxon>fabids</taxon>
        <taxon>Fabales</taxon>
        <taxon>Fabaceae</taxon>
        <taxon>Papilionoideae</taxon>
        <taxon>50 kb inversion clade</taxon>
        <taxon>NPAAA clade</taxon>
        <taxon>Hologalegina</taxon>
        <taxon>IRL clade</taxon>
        <taxon>Trifolieae</taxon>
        <taxon>Medicago</taxon>
    </lineage>
</organism>
<reference evidence="2" key="1">
    <citation type="journal article" date="2018" name="Nat. Plants">
        <title>Whole-genome landscape of Medicago truncatula symbiotic genes.</title>
        <authorList>
            <person name="Pecrix Y."/>
            <person name="Gamas P."/>
            <person name="Carrere S."/>
        </authorList>
    </citation>
    <scope>NUCLEOTIDE SEQUENCE</scope>
    <source>
        <tissue evidence="2">Leaves</tissue>
    </source>
</reference>
<dbReference type="EMBL" id="PSQE01000003">
    <property type="protein sequence ID" value="RHN69487.1"/>
    <property type="molecule type" value="Genomic_DNA"/>
</dbReference>
<protein>
    <recommendedName>
        <fullName evidence="3">Nodule Cysteine-Rich (NCR) secreted peptide</fullName>
    </recommendedName>
</protein>
<feature type="chain" id="PRO_5017209016" description="Nodule Cysteine-Rich (NCR) secreted peptide" evidence="1">
    <location>
        <begin position="17"/>
        <end position="66"/>
    </location>
</feature>
<dbReference type="Gramene" id="rna17966">
    <property type="protein sequence ID" value="RHN69487.1"/>
    <property type="gene ID" value="gene17966"/>
</dbReference>
<accession>A0A396J2N1</accession>
<dbReference type="AlphaFoldDB" id="A0A396J2N1"/>
<feature type="signal peptide" evidence="1">
    <location>
        <begin position="1"/>
        <end position="16"/>
    </location>
</feature>
<gene>
    <name evidence="2" type="ORF">MtrunA17_Chr3g0125271</name>
</gene>
<comment type="caution">
    <text evidence="2">The sequence shown here is derived from an EMBL/GenBank/DDBJ whole genome shotgun (WGS) entry which is preliminary data.</text>
</comment>
<evidence type="ECO:0008006" key="3">
    <source>
        <dbReference type="Google" id="ProtNLM"/>
    </source>
</evidence>
<proteinExistence type="predicted"/>
<evidence type="ECO:0000313" key="2">
    <source>
        <dbReference type="EMBL" id="RHN69487.1"/>
    </source>
</evidence>
<keyword evidence="1" id="KW-0732">Signal</keyword>
<evidence type="ECO:0000256" key="1">
    <source>
        <dbReference type="SAM" id="SignalP"/>
    </source>
</evidence>
<sequence>MLILISLFFLARVVNFGIIAFCKNDEECLIICPLSLIYLCSNNRCTCLKRSNFADLPPHVYKHLHR</sequence>
<dbReference type="Proteomes" id="UP000265566">
    <property type="component" value="Chromosome 3"/>
</dbReference>
<name>A0A396J2N1_MEDTR</name>